<accession>A0AAD1UHW5</accession>
<protein>
    <submittedName>
        <fullName evidence="2">Uncharacterized protein</fullName>
    </submittedName>
</protein>
<dbReference type="Proteomes" id="UP001295684">
    <property type="component" value="Unassembled WGS sequence"/>
</dbReference>
<evidence type="ECO:0000313" key="2">
    <source>
        <dbReference type="EMBL" id="CAI2367563.1"/>
    </source>
</evidence>
<keyword evidence="3" id="KW-1185">Reference proteome</keyword>
<gene>
    <name evidence="2" type="ORF">ECRASSUSDP1_LOCUS8850</name>
</gene>
<comment type="caution">
    <text evidence="2">The sequence shown here is derived from an EMBL/GenBank/DDBJ whole genome shotgun (WGS) entry which is preliminary data.</text>
</comment>
<evidence type="ECO:0000313" key="3">
    <source>
        <dbReference type="Proteomes" id="UP001295684"/>
    </source>
</evidence>
<dbReference type="AlphaFoldDB" id="A0AAD1UHW5"/>
<evidence type="ECO:0000256" key="1">
    <source>
        <dbReference type="SAM" id="Coils"/>
    </source>
</evidence>
<keyword evidence="1" id="KW-0175">Coiled coil</keyword>
<name>A0AAD1UHW5_EUPCR</name>
<dbReference type="EMBL" id="CAMPGE010008676">
    <property type="protein sequence ID" value="CAI2367563.1"/>
    <property type="molecule type" value="Genomic_DNA"/>
</dbReference>
<proteinExistence type="predicted"/>
<sequence length="383" mass="44979">MEYANNRLKELSFNSNYELKNKILGPTSAGNFADKENNDVFNQLWSCTREDMYPRETQEETNRTYDNYPKDSLSFSEQKFPQNQPKMSNNFDTQNSVQSTAPFFGNDDNSGRDTLLFKCREAIESLQEEIEDYQKALGERDFLLSQAQEREDQLLLSKSNANKEVESLTRKLQESREELANYKSKAAENEEKYDQECHKLLEENKKLRCENIELESSISKYKIKLECIEETVNDLKLKKTSLEDSHERLEVKVKDLKTTINEYETANQQLDTKLIWAEKTYEEGMSKIMTEYEKERELLQKKNEDLIKKAQNSQYDREAKIKAKMKEKIVGIQKGIEASNAEINKLREEKQKLLKKNMKLVQIIDEFKISQRSDSGLYSKVFK</sequence>
<organism evidence="2 3">
    <name type="scientific">Euplotes crassus</name>
    <dbReference type="NCBI Taxonomy" id="5936"/>
    <lineage>
        <taxon>Eukaryota</taxon>
        <taxon>Sar</taxon>
        <taxon>Alveolata</taxon>
        <taxon>Ciliophora</taxon>
        <taxon>Intramacronucleata</taxon>
        <taxon>Spirotrichea</taxon>
        <taxon>Hypotrichia</taxon>
        <taxon>Euplotida</taxon>
        <taxon>Euplotidae</taxon>
        <taxon>Moneuplotes</taxon>
    </lineage>
</organism>
<reference evidence="2" key="1">
    <citation type="submission" date="2023-07" db="EMBL/GenBank/DDBJ databases">
        <authorList>
            <consortium name="AG Swart"/>
            <person name="Singh M."/>
            <person name="Singh A."/>
            <person name="Seah K."/>
            <person name="Emmerich C."/>
        </authorList>
    </citation>
    <scope>NUCLEOTIDE SEQUENCE</scope>
    <source>
        <strain evidence="2">DP1</strain>
    </source>
</reference>
<feature type="coiled-coil region" evidence="1">
    <location>
        <begin position="116"/>
        <end position="363"/>
    </location>
</feature>